<gene>
    <name evidence="1" type="ORF">EKO24_015855</name>
</gene>
<dbReference type="Proteomes" id="UP000733744">
    <property type="component" value="Unassembled WGS sequence"/>
</dbReference>
<dbReference type="SUPFAM" id="SSF51197">
    <property type="entry name" value="Clavaminate synthase-like"/>
    <property type="match status" value="1"/>
</dbReference>
<proteinExistence type="predicted"/>
<dbReference type="RefSeq" id="WP_127028139.1">
    <property type="nucleotide sequence ID" value="NZ_RYFG02000110.1"/>
</dbReference>
<evidence type="ECO:0000313" key="1">
    <source>
        <dbReference type="EMBL" id="TRW91961.1"/>
    </source>
</evidence>
<dbReference type="EMBL" id="RYFG02000110">
    <property type="protein sequence ID" value="TRW91961.1"/>
    <property type="molecule type" value="Genomic_DNA"/>
</dbReference>
<evidence type="ECO:0000313" key="2">
    <source>
        <dbReference type="Proteomes" id="UP000733744"/>
    </source>
</evidence>
<name>A0ABY3C7U2_9GAMM</name>
<keyword evidence="2" id="KW-1185">Reference proteome</keyword>
<protein>
    <recommendedName>
        <fullName evidence="3">2OG-Fe(II) oxygenase</fullName>
    </recommendedName>
</protein>
<evidence type="ECO:0008006" key="3">
    <source>
        <dbReference type="Google" id="ProtNLM"/>
    </source>
</evidence>
<organism evidence="1 2">
    <name type="scientific">Candidatus Methylobacter oryzae</name>
    <dbReference type="NCBI Taxonomy" id="2497749"/>
    <lineage>
        <taxon>Bacteria</taxon>
        <taxon>Pseudomonadati</taxon>
        <taxon>Pseudomonadota</taxon>
        <taxon>Gammaproteobacteria</taxon>
        <taxon>Methylococcales</taxon>
        <taxon>Methylococcaceae</taxon>
        <taxon>Methylobacter</taxon>
    </lineage>
</organism>
<sequence>MNEFQQNGFLLVPGLINTSEYDRFFEKIVSLGRGDSEETQVPGSTGFYKEVLFEKLLEHLLPKIEQYTGLALYKTYSYARRYRIGNELKPHRDREACEITATLALGYENDIWPIWVENREKVSCSFLLSPGDALIFRGRELVHWREKNRFGACSQVFLHYVERNGLYADYRDDRYESPFE</sequence>
<reference evidence="1 2" key="1">
    <citation type="journal article" date="2019" name="Antonie Van Leeuwenhoek">
        <title>Description of 'Ca. Methylobacter oryzae' KRF1, a novel species from the environmentally important Methylobacter clade 2.</title>
        <authorList>
            <person name="Khatri K."/>
            <person name="Mohite J.A."/>
            <person name="Pandit P.S."/>
            <person name="Bahulikar R."/>
            <person name="Rahalkar M.C."/>
        </authorList>
    </citation>
    <scope>NUCLEOTIDE SEQUENCE [LARGE SCALE GENOMIC DNA]</scope>
    <source>
        <strain evidence="1 2">KRF1</strain>
    </source>
</reference>
<accession>A0ABY3C7U2</accession>
<comment type="caution">
    <text evidence="1">The sequence shown here is derived from an EMBL/GenBank/DDBJ whole genome shotgun (WGS) entry which is preliminary data.</text>
</comment>